<dbReference type="Proteomes" id="UP000799779">
    <property type="component" value="Unassembled WGS sequence"/>
</dbReference>
<dbReference type="EMBL" id="ML977556">
    <property type="protein sequence ID" value="KAF2007843.1"/>
    <property type="molecule type" value="Genomic_DNA"/>
</dbReference>
<dbReference type="PANTHER" id="PTHR37534:SF49">
    <property type="entry name" value="LYSINE BIOSYNTHESIS REGULATORY PROTEIN LYS14"/>
    <property type="match status" value="1"/>
</dbReference>
<reference evidence="3" key="1">
    <citation type="journal article" date="2020" name="Stud. Mycol.">
        <title>101 Dothideomycetes genomes: a test case for predicting lifestyles and emergence of pathogens.</title>
        <authorList>
            <person name="Haridas S."/>
            <person name="Albert R."/>
            <person name="Binder M."/>
            <person name="Bloem J."/>
            <person name="Labutti K."/>
            <person name="Salamov A."/>
            <person name="Andreopoulos B."/>
            <person name="Baker S."/>
            <person name="Barry K."/>
            <person name="Bills G."/>
            <person name="Bluhm B."/>
            <person name="Cannon C."/>
            <person name="Castanera R."/>
            <person name="Culley D."/>
            <person name="Daum C."/>
            <person name="Ezra D."/>
            <person name="Gonzalez J."/>
            <person name="Henrissat B."/>
            <person name="Kuo A."/>
            <person name="Liang C."/>
            <person name="Lipzen A."/>
            <person name="Lutzoni F."/>
            <person name="Magnuson J."/>
            <person name="Mondo S."/>
            <person name="Nolan M."/>
            <person name="Ohm R."/>
            <person name="Pangilinan J."/>
            <person name="Park H.-J."/>
            <person name="Ramirez L."/>
            <person name="Alfaro M."/>
            <person name="Sun H."/>
            <person name="Tritt A."/>
            <person name="Yoshinaga Y."/>
            <person name="Zwiers L.-H."/>
            <person name="Turgeon B."/>
            <person name="Goodwin S."/>
            <person name="Spatafora J."/>
            <person name="Crous P."/>
            <person name="Grigoriev I."/>
        </authorList>
    </citation>
    <scope>NUCLEOTIDE SEQUENCE</scope>
    <source>
        <strain evidence="3">CBS 123094</strain>
    </source>
</reference>
<keyword evidence="2" id="KW-0539">Nucleus</keyword>
<sequence length="353" mass="39470">MHGVDQSVFDALYAASQQSRQTIRQKECDKNAIGLVSISNFCLTLPSCDVLRSFYLKRICASRTLLEHNLYLDMFQASQKSKPLEAALFSLSSLYLGANDSGIYRQGALAFLRNELNHPDDRQVREYPGTSLLLLQYSILSEQYCLEWYAHAVSVGPLLEYARSFPDTLGYRMKIASHSILANATTIEGEQLQALLFLSEQEKEIQRVDALCGLSPELLSIIQEINCLAARRDQDTDAFRLLASLQQLRQTCFDKDIAQEFQTQPARLERAKGDAAKTAESYRLSAILYLHYRILGAPATDEALKPIQEQLLAILEQLPSRGPYYKMAPLAPLHLFSAGTLRGGGICNHESVG</sequence>
<evidence type="ECO:0000313" key="3">
    <source>
        <dbReference type="EMBL" id="KAF2007843.1"/>
    </source>
</evidence>
<protein>
    <submittedName>
        <fullName evidence="3">Uncharacterized protein</fullName>
    </submittedName>
</protein>
<gene>
    <name evidence="3" type="ORF">P154DRAFT_568669</name>
</gene>
<name>A0A6A5X4H6_9PLEO</name>
<evidence type="ECO:0000256" key="1">
    <source>
        <dbReference type="ARBA" id="ARBA00004123"/>
    </source>
</evidence>
<dbReference type="GO" id="GO:0005634">
    <property type="term" value="C:nucleus"/>
    <property type="evidence" value="ECO:0007669"/>
    <property type="project" value="UniProtKB-SubCell"/>
</dbReference>
<accession>A0A6A5X4H6</accession>
<comment type="subcellular location">
    <subcellularLocation>
        <location evidence="1">Nucleus</location>
    </subcellularLocation>
</comment>
<dbReference type="GO" id="GO:0003700">
    <property type="term" value="F:DNA-binding transcription factor activity"/>
    <property type="evidence" value="ECO:0007669"/>
    <property type="project" value="TreeGrafter"/>
</dbReference>
<dbReference type="InterPro" id="IPR021858">
    <property type="entry name" value="Fun_TF"/>
</dbReference>
<dbReference type="AlphaFoldDB" id="A0A6A5X4H6"/>
<evidence type="ECO:0000256" key="2">
    <source>
        <dbReference type="ARBA" id="ARBA00023242"/>
    </source>
</evidence>
<dbReference type="Pfam" id="PF11951">
    <property type="entry name" value="Fungal_trans_2"/>
    <property type="match status" value="1"/>
</dbReference>
<dbReference type="PANTHER" id="PTHR37534">
    <property type="entry name" value="TRANSCRIPTIONAL ACTIVATOR PROTEIN UGA3"/>
    <property type="match status" value="1"/>
</dbReference>
<organism evidence="3 4">
    <name type="scientific">Amniculicola lignicola CBS 123094</name>
    <dbReference type="NCBI Taxonomy" id="1392246"/>
    <lineage>
        <taxon>Eukaryota</taxon>
        <taxon>Fungi</taxon>
        <taxon>Dikarya</taxon>
        <taxon>Ascomycota</taxon>
        <taxon>Pezizomycotina</taxon>
        <taxon>Dothideomycetes</taxon>
        <taxon>Pleosporomycetidae</taxon>
        <taxon>Pleosporales</taxon>
        <taxon>Amniculicolaceae</taxon>
        <taxon>Amniculicola</taxon>
    </lineage>
</organism>
<evidence type="ECO:0000313" key="4">
    <source>
        <dbReference type="Proteomes" id="UP000799779"/>
    </source>
</evidence>
<proteinExistence type="predicted"/>
<dbReference type="GO" id="GO:0045944">
    <property type="term" value="P:positive regulation of transcription by RNA polymerase II"/>
    <property type="evidence" value="ECO:0007669"/>
    <property type="project" value="TreeGrafter"/>
</dbReference>
<keyword evidence="4" id="KW-1185">Reference proteome</keyword>
<dbReference type="GO" id="GO:0000976">
    <property type="term" value="F:transcription cis-regulatory region binding"/>
    <property type="evidence" value="ECO:0007669"/>
    <property type="project" value="TreeGrafter"/>
</dbReference>